<evidence type="ECO:0000259" key="10">
    <source>
        <dbReference type="Pfam" id="PF11635"/>
    </source>
</evidence>
<evidence type="ECO:0000256" key="7">
    <source>
        <dbReference type="ARBA" id="ARBA00023242"/>
    </source>
</evidence>
<feature type="domain" description="Mediator complex subunit Med16 N-terminal" evidence="10">
    <location>
        <begin position="208"/>
        <end position="469"/>
    </location>
</feature>
<name>A0ABR0EZW4_ZASCE</name>
<dbReference type="Proteomes" id="UP001305779">
    <property type="component" value="Unassembled WGS sequence"/>
</dbReference>
<evidence type="ECO:0000256" key="1">
    <source>
        <dbReference type="ARBA" id="ARBA00004123"/>
    </source>
</evidence>
<evidence type="ECO:0000313" key="13">
    <source>
        <dbReference type="Proteomes" id="UP001305779"/>
    </source>
</evidence>
<evidence type="ECO:0000256" key="4">
    <source>
        <dbReference type="ARBA" id="ARBA00023015"/>
    </source>
</evidence>
<evidence type="ECO:0000313" key="12">
    <source>
        <dbReference type="EMBL" id="KAK4507219.1"/>
    </source>
</evidence>
<comment type="subcellular location">
    <subcellularLocation>
        <location evidence="1 9">Nucleus</location>
    </subcellularLocation>
</comment>
<comment type="caution">
    <text evidence="12">The sequence shown here is derived from an EMBL/GenBank/DDBJ whole genome shotgun (WGS) entry which is preliminary data.</text>
</comment>
<gene>
    <name evidence="9" type="primary">MED16</name>
    <name evidence="12" type="ORF">PRZ48_000954</name>
</gene>
<evidence type="ECO:0000256" key="3">
    <source>
        <dbReference type="ARBA" id="ARBA00019614"/>
    </source>
</evidence>
<dbReference type="Pfam" id="PF20719">
    <property type="entry name" value="Med16_C"/>
    <property type="match status" value="1"/>
</dbReference>
<evidence type="ECO:0000259" key="11">
    <source>
        <dbReference type="Pfam" id="PF20719"/>
    </source>
</evidence>
<reference evidence="12 13" key="1">
    <citation type="journal article" date="2023" name="G3 (Bethesda)">
        <title>A chromosome-level genome assembly of Zasmidium syzygii isolated from banana leaves.</title>
        <authorList>
            <person name="van Westerhoven A.C."/>
            <person name="Mehrabi R."/>
            <person name="Talebi R."/>
            <person name="Steentjes M.B.F."/>
            <person name="Corcolon B."/>
            <person name="Chong P.A."/>
            <person name="Kema G.H.J."/>
            <person name="Seidl M.F."/>
        </authorList>
    </citation>
    <scope>NUCLEOTIDE SEQUENCE [LARGE SCALE GENOMIC DNA]</scope>
    <source>
        <strain evidence="12 13">P124</strain>
    </source>
</reference>
<dbReference type="PANTHER" id="PTHR13224">
    <property type="entry name" value="THYROID HORMONE RECEPTOR-ASSOCIATED PROTEIN-RELATED"/>
    <property type="match status" value="1"/>
</dbReference>
<protein>
    <recommendedName>
        <fullName evidence="3 9">Mediator of RNA polymerase II transcription subunit 16</fullName>
    </recommendedName>
    <alternativeName>
        <fullName evidence="8 9">Mediator complex subunit 16</fullName>
    </alternativeName>
</protein>
<keyword evidence="5 9" id="KW-0010">Activator</keyword>
<keyword evidence="4 9" id="KW-0805">Transcription regulation</keyword>
<dbReference type="Pfam" id="PF11635">
    <property type="entry name" value="Med16_N"/>
    <property type="match status" value="1"/>
</dbReference>
<dbReference type="InterPro" id="IPR048339">
    <property type="entry name" value="Mediator_Med16_C"/>
</dbReference>
<dbReference type="EMBL" id="JAXOVC010000001">
    <property type="protein sequence ID" value="KAK4507219.1"/>
    <property type="molecule type" value="Genomic_DNA"/>
</dbReference>
<evidence type="ECO:0000256" key="9">
    <source>
        <dbReference type="RuleBase" id="RU364149"/>
    </source>
</evidence>
<dbReference type="InterPro" id="IPR048338">
    <property type="entry name" value="Mediator_Med16"/>
</dbReference>
<dbReference type="PANTHER" id="PTHR13224:SF6">
    <property type="entry name" value="MEDIATOR OF RNA POLYMERASE II TRANSCRIPTION SUBUNIT 16"/>
    <property type="match status" value="1"/>
</dbReference>
<organism evidence="12 13">
    <name type="scientific">Zasmidium cellare</name>
    <name type="common">Wine cellar mold</name>
    <name type="synonym">Racodium cellare</name>
    <dbReference type="NCBI Taxonomy" id="395010"/>
    <lineage>
        <taxon>Eukaryota</taxon>
        <taxon>Fungi</taxon>
        <taxon>Dikarya</taxon>
        <taxon>Ascomycota</taxon>
        <taxon>Pezizomycotina</taxon>
        <taxon>Dothideomycetes</taxon>
        <taxon>Dothideomycetidae</taxon>
        <taxon>Mycosphaerellales</taxon>
        <taxon>Mycosphaerellaceae</taxon>
        <taxon>Zasmidium</taxon>
    </lineage>
</organism>
<sequence length="900" mass="99560">MEAGTVEDQAIPDAAMMDPTMEDLFGEAADGLNVPLPAAPLPAALILRIAEMQSRGCCTKLAWSHTGSIARVSADGSQITIRVMVRDKKTAMWTVSDDFKPPTLAPEGRRFVHIAFSGIGIELAATDNVGTVHIYSLQGPLSRMVAPYDAAALRSSQLKTESDSVVGLHWLPLFSVEFRGPFVDVSVKNGDRWDTQLRQRDQHNLKAHHPAEGRHALLYINRSGEVTLLYQNEAPLWQSTTVSLEPIRSSNEIISHADIGEDGADLLAITYDQSSNFRLYRISVNWNASSQSRGSINFTLVAPTLEVQHLTCLHNVQPQHADSAKLTHLRLIPTGTEAAHGVATPPTVIAVFTHASLPNDAANSAPSFSAIARWRIETTTPTLHDAFTKLSHRPGNSTAVLNPVTVLRRQPDVITNKVLLSFQPQALDTIFAFGASDGSVEFRDRTSMDLLQSFGDPNTVSSLPQTGFDHLPGEHNVHVATSADGACVAVVRPDGKLACHPMIFTHGWSTLEDANKPFVEAGAVCVARQYAFLCYNNMTSDETLALLPPDITPELRASVIRALFRIIKSSPDISMLEPQRQQIMVLKDPMIPRAMSAQLALGTNPVTGERDARAQFAFLILNIRMSSTSFAQAMSVKDQRVLPPEAINSLRGLVRWLTDLTLWIVKTLAAVRRELQEGTSLKQALEELTAKTGNVAVFILMCSFTRVLLRFSFQLLDKYFTLIQQVALPRARTIEERQQMQASLDHNKTIPCKLSDFHKMVTEFDSQVRDLFKGGISPERRAEIEVSIMVEDKIPDELEPVLNALVNNLIPKLLETTDVGALYFWDTEWLGISSVKSSRTHDIIRKLPIQPGMSLRTCRRCGSVAEDFVGEERLRSLPSWMHHATRHCMCLNYWLTLSST</sequence>
<evidence type="ECO:0000256" key="5">
    <source>
        <dbReference type="ARBA" id="ARBA00023159"/>
    </source>
</evidence>
<evidence type="ECO:0000256" key="2">
    <source>
        <dbReference type="ARBA" id="ARBA00006543"/>
    </source>
</evidence>
<accession>A0ABR0EZW4</accession>
<keyword evidence="7 9" id="KW-0539">Nucleus</keyword>
<evidence type="ECO:0000256" key="8">
    <source>
        <dbReference type="ARBA" id="ARBA00032015"/>
    </source>
</evidence>
<comment type="subunit">
    <text evidence="9">Component of the Mediator complex.</text>
</comment>
<evidence type="ECO:0000256" key="6">
    <source>
        <dbReference type="ARBA" id="ARBA00023163"/>
    </source>
</evidence>
<comment type="function">
    <text evidence="9">Component of the Mediator complex, a coactivator involved in the regulated transcription of nearly all RNA polymerase II-dependent genes. Mediator functions as a bridge to convey information from gene-specific regulatory proteins to the basal RNA polymerase II transcription machinery. Mediator is recruited to promoters by direct interactions with regulatory proteins and serves as a scaffold for the assembly of a functional preinitiation complex with RNA polymerase II and the general transcription factors.</text>
</comment>
<feature type="domain" description="Mediator complex subunit 16 C-terminal" evidence="11">
    <location>
        <begin position="810"/>
        <end position="895"/>
    </location>
</feature>
<keyword evidence="13" id="KW-1185">Reference proteome</keyword>
<proteinExistence type="inferred from homology"/>
<comment type="similarity">
    <text evidence="2 9">Belongs to the Mediator complex subunit 16 family.</text>
</comment>
<dbReference type="SUPFAM" id="SSF82171">
    <property type="entry name" value="DPP6 N-terminal domain-like"/>
    <property type="match status" value="1"/>
</dbReference>
<keyword evidence="6 9" id="KW-0804">Transcription</keyword>
<dbReference type="InterPro" id="IPR021665">
    <property type="entry name" value="Mediator_Med16_N"/>
</dbReference>